<evidence type="ECO:0000259" key="1">
    <source>
        <dbReference type="Pfam" id="PF04326"/>
    </source>
</evidence>
<feature type="domain" description="Schlafen AlbA-2" evidence="1">
    <location>
        <begin position="17"/>
        <end position="137"/>
    </location>
</feature>
<dbReference type="PANTHER" id="PTHR30595:SF6">
    <property type="entry name" value="SCHLAFEN ALBA-2 DOMAIN-CONTAINING PROTEIN"/>
    <property type="match status" value="1"/>
</dbReference>
<dbReference type="Gene3D" id="3.30.950.30">
    <property type="entry name" value="Schlafen, AAA domain"/>
    <property type="match status" value="1"/>
</dbReference>
<dbReference type="InterPro" id="IPR000835">
    <property type="entry name" value="HTH_MarR-typ"/>
</dbReference>
<reference evidence="3 4" key="1">
    <citation type="journal article" date="2021" name="ISME Commun">
        <title>Automated analysis of genomic sequences facilitates high-throughput and comprehensive description of bacteria.</title>
        <authorList>
            <person name="Hitch T.C.A."/>
        </authorList>
    </citation>
    <scope>NUCLEOTIDE SEQUENCE [LARGE SCALE GENOMIC DNA]</scope>
    <source>
        <strain evidence="3 4">Sanger_03</strain>
    </source>
</reference>
<dbReference type="Pfam" id="PF04326">
    <property type="entry name" value="SLFN_AlbA_2"/>
    <property type="match status" value="1"/>
</dbReference>
<dbReference type="InterPro" id="IPR038461">
    <property type="entry name" value="Schlafen_AlbA_2_dom_sf"/>
</dbReference>
<dbReference type="InterPro" id="IPR038475">
    <property type="entry name" value="RecG_C_sf"/>
</dbReference>
<dbReference type="Pfam" id="PF12802">
    <property type="entry name" value="MarR_2"/>
    <property type="match status" value="1"/>
</dbReference>
<accession>A0ABT2RPV0</accession>
<dbReference type="Pfam" id="PF13749">
    <property type="entry name" value="HATPase_c_4"/>
    <property type="match status" value="1"/>
</dbReference>
<dbReference type="EMBL" id="JAOQJU010000019">
    <property type="protein sequence ID" value="MCU6687446.1"/>
    <property type="molecule type" value="Genomic_DNA"/>
</dbReference>
<organism evidence="3 4">
    <name type="scientific">Dorea acetigenes</name>
    <dbReference type="NCBI Taxonomy" id="2981787"/>
    <lineage>
        <taxon>Bacteria</taxon>
        <taxon>Bacillati</taxon>
        <taxon>Bacillota</taxon>
        <taxon>Clostridia</taxon>
        <taxon>Lachnospirales</taxon>
        <taxon>Lachnospiraceae</taxon>
        <taxon>Dorea</taxon>
    </lineage>
</organism>
<sequence>MGRSDEIVEELREYDSEREWFEFKESWFKADELGEYISALSNSAAIAGKKFAYFVWGINDKSHEIVGTSFNCNQDVNHEPLKHYLARQFSPDINFTFEELLIEGKRIVLLTIPAAKSVPTSYARERYIRIGSSKENLRKYPEKEAFLFEVLRHGFPTIENTPSDYQELTFEKLLIYYGAKGLKLNQDTFKKNLSFYTEDGKYNILAQLLSDNSHIPIRVAIFSGTTKADNMYSVREFGNQCLLYSLDEVLRYGDVLNIIQADERERVVERKEVPLFENDAFREAVINAFVHNKWVSGNEPMITVFSDRIEILSRGSLAPEQTMEGFFAGESVPVNKKLSEILLQLHISEKTGRGVPKITQRYGKEAYEFRENSIVVTIPFNWINVMGDKVGDKGSDKVGDKSTESLLNHTQARILAEIRNNPNITKQHLAETLKLGKTTIDKGIAVLKKYGYIERIGSNKSGYWKVLK</sequence>
<dbReference type="PANTHER" id="PTHR30595">
    <property type="entry name" value="GLPR-RELATED TRANSCRIPTIONAL REPRESSOR"/>
    <property type="match status" value="1"/>
</dbReference>
<dbReference type="Gene3D" id="3.30.565.60">
    <property type="match status" value="1"/>
</dbReference>
<evidence type="ECO:0000313" key="4">
    <source>
        <dbReference type="Proteomes" id="UP001652431"/>
    </source>
</evidence>
<feature type="domain" description="HTH marR-type" evidence="2">
    <location>
        <begin position="407"/>
        <end position="458"/>
    </location>
</feature>
<dbReference type="InterPro" id="IPR036390">
    <property type="entry name" value="WH_DNA-bd_sf"/>
</dbReference>
<proteinExistence type="predicted"/>
<evidence type="ECO:0000259" key="2">
    <source>
        <dbReference type="Pfam" id="PF12802"/>
    </source>
</evidence>
<keyword evidence="4" id="KW-1185">Reference proteome</keyword>
<dbReference type="InterPro" id="IPR007421">
    <property type="entry name" value="Schlafen_AlbA_2_dom"/>
</dbReference>
<dbReference type="RefSeq" id="WP_158371134.1">
    <property type="nucleotide sequence ID" value="NZ_JAOQJU010000019.1"/>
</dbReference>
<dbReference type="Proteomes" id="UP001652431">
    <property type="component" value="Unassembled WGS sequence"/>
</dbReference>
<protein>
    <submittedName>
        <fullName evidence="3">DNA binding domain-containing protein</fullName>
    </submittedName>
</protein>
<dbReference type="Gene3D" id="1.10.10.10">
    <property type="entry name" value="Winged helix-like DNA-binding domain superfamily/Winged helix DNA-binding domain"/>
    <property type="match status" value="1"/>
</dbReference>
<name>A0ABT2RPV0_9FIRM</name>
<comment type="caution">
    <text evidence="3">The sequence shown here is derived from an EMBL/GenBank/DDBJ whole genome shotgun (WGS) entry which is preliminary data.</text>
</comment>
<dbReference type="InterPro" id="IPR036388">
    <property type="entry name" value="WH-like_DNA-bd_sf"/>
</dbReference>
<dbReference type="SUPFAM" id="SSF46785">
    <property type="entry name" value="Winged helix' DNA-binding domain"/>
    <property type="match status" value="1"/>
</dbReference>
<gene>
    <name evidence="3" type="ORF">OCV99_13045</name>
</gene>
<evidence type="ECO:0000313" key="3">
    <source>
        <dbReference type="EMBL" id="MCU6687446.1"/>
    </source>
</evidence>